<sequence>MTEKDVKDDKISTHFLVFIGREAYSVSITLAYLEKPISLPYANLKKPQLNRVMNTTFEYRERTKFHKMIRRNNQKVRKSILELQRHAPNCSFGDQLYVQLRYQLVPGINIPDLERELLRIPNCSFEDARTVCINCTAVKELDIQSAKIYNALLTLYDEIQSQGRSN</sequence>
<accession>A0A183NLN0</accession>
<dbReference type="Proteomes" id="UP000269396">
    <property type="component" value="Unassembled WGS sequence"/>
</dbReference>
<organism evidence="1 2">
    <name type="scientific">Schistosoma mattheei</name>
    <dbReference type="NCBI Taxonomy" id="31246"/>
    <lineage>
        <taxon>Eukaryota</taxon>
        <taxon>Metazoa</taxon>
        <taxon>Spiralia</taxon>
        <taxon>Lophotrochozoa</taxon>
        <taxon>Platyhelminthes</taxon>
        <taxon>Trematoda</taxon>
        <taxon>Digenea</taxon>
        <taxon>Strigeidida</taxon>
        <taxon>Schistosomatoidea</taxon>
        <taxon>Schistosomatidae</taxon>
        <taxon>Schistosoma</taxon>
    </lineage>
</organism>
<evidence type="ECO:0000313" key="1">
    <source>
        <dbReference type="EMBL" id="VDO91263.1"/>
    </source>
</evidence>
<gene>
    <name evidence="1" type="ORF">SMTD_LOCUS3016</name>
</gene>
<protein>
    <submittedName>
        <fullName evidence="1">Uncharacterized protein</fullName>
    </submittedName>
</protein>
<proteinExistence type="predicted"/>
<dbReference type="AlphaFoldDB" id="A0A183NLN0"/>
<reference evidence="1 2" key="1">
    <citation type="submission" date="2018-11" db="EMBL/GenBank/DDBJ databases">
        <authorList>
            <consortium name="Pathogen Informatics"/>
        </authorList>
    </citation>
    <scope>NUCLEOTIDE SEQUENCE [LARGE SCALE GENOMIC DNA]</scope>
    <source>
        <strain>Denwood</strain>
        <strain evidence="2">Zambia</strain>
    </source>
</reference>
<keyword evidence="2" id="KW-1185">Reference proteome</keyword>
<evidence type="ECO:0000313" key="2">
    <source>
        <dbReference type="Proteomes" id="UP000269396"/>
    </source>
</evidence>
<dbReference type="STRING" id="31246.A0A183NLN0"/>
<name>A0A183NLN0_9TREM</name>
<dbReference type="EMBL" id="UZAL01004829">
    <property type="protein sequence ID" value="VDO91263.1"/>
    <property type="molecule type" value="Genomic_DNA"/>
</dbReference>